<sequence>MEDEIANLCLADEEEDAFQENPKTTALDLQFCLVEAYLMNSVVHFPSLQNTMANL</sequence>
<dbReference type="Proteomes" id="UP000593578">
    <property type="component" value="Unassembled WGS sequence"/>
</dbReference>
<reference evidence="1 2" key="1">
    <citation type="journal article" date="2019" name="Genome Biol. Evol.">
        <title>Insights into the evolution of the New World diploid cottons (Gossypium, subgenus Houzingenia) based on genome sequencing.</title>
        <authorList>
            <person name="Grover C.E."/>
            <person name="Arick M.A. 2nd"/>
            <person name="Thrash A."/>
            <person name="Conover J.L."/>
            <person name="Sanders W.S."/>
            <person name="Peterson D.G."/>
            <person name="Frelichowski J.E."/>
            <person name="Scheffler J.A."/>
            <person name="Scheffler B.E."/>
            <person name="Wendel J.F."/>
        </authorList>
    </citation>
    <scope>NUCLEOTIDE SEQUENCE [LARGE SCALE GENOMIC DNA]</scope>
    <source>
        <strain evidence="1">8</strain>
        <tissue evidence="1">Leaf</tissue>
    </source>
</reference>
<dbReference type="AlphaFoldDB" id="A0A7J8PNZ9"/>
<name>A0A7J8PNZ9_GOSRA</name>
<accession>A0A7J8PNZ9</accession>
<dbReference type="EMBL" id="JABEZZ010000007">
    <property type="protein sequence ID" value="MBA0590846.1"/>
    <property type="molecule type" value="Genomic_DNA"/>
</dbReference>
<gene>
    <name evidence="1" type="ORF">Gorai_019536</name>
</gene>
<protein>
    <submittedName>
        <fullName evidence="1">Uncharacterized protein</fullName>
    </submittedName>
</protein>
<comment type="caution">
    <text evidence="1">The sequence shown here is derived from an EMBL/GenBank/DDBJ whole genome shotgun (WGS) entry which is preliminary data.</text>
</comment>
<proteinExistence type="predicted"/>
<evidence type="ECO:0000313" key="2">
    <source>
        <dbReference type="Proteomes" id="UP000593578"/>
    </source>
</evidence>
<evidence type="ECO:0000313" key="1">
    <source>
        <dbReference type="EMBL" id="MBA0590846.1"/>
    </source>
</evidence>
<organism evidence="1 2">
    <name type="scientific">Gossypium raimondii</name>
    <name type="common">Peruvian cotton</name>
    <name type="synonym">Gossypium klotzschianum subsp. raimondii</name>
    <dbReference type="NCBI Taxonomy" id="29730"/>
    <lineage>
        <taxon>Eukaryota</taxon>
        <taxon>Viridiplantae</taxon>
        <taxon>Streptophyta</taxon>
        <taxon>Embryophyta</taxon>
        <taxon>Tracheophyta</taxon>
        <taxon>Spermatophyta</taxon>
        <taxon>Magnoliopsida</taxon>
        <taxon>eudicotyledons</taxon>
        <taxon>Gunneridae</taxon>
        <taxon>Pentapetalae</taxon>
        <taxon>rosids</taxon>
        <taxon>malvids</taxon>
        <taxon>Malvales</taxon>
        <taxon>Malvaceae</taxon>
        <taxon>Malvoideae</taxon>
        <taxon>Gossypium</taxon>
    </lineage>
</organism>